<keyword evidence="1" id="KW-1133">Transmembrane helix</keyword>
<dbReference type="InterPro" id="IPR036938">
    <property type="entry name" value="PAP2/HPO_sf"/>
</dbReference>
<feature type="domain" description="Phosphatidic acid phosphatase type 2/haloperoxidase" evidence="2">
    <location>
        <begin position="289"/>
        <end position="381"/>
    </location>
</feature>
<dbReference type="Pfam" id="PF01569">
    <property type="entry name" value="PAP2"/>
    <property type="match status" value="1"/>
</dbReference>
<evidence type="ECO:0000259" key="2">
    <source>
        <dbReference type="Pfam" id="PF01569"/>
    </source>
</evidence>
<feature type="transmembrane region" description="Helical" evidence="1">
    <location>
        <begin position="76"/>
        <end position="95"/>
    </location>
</feature>
<dbReference type="AlphaFoldDB" id="A0A2K8KLN2"/>
<dbReference type="Proteomes" id="UP000231179">
    <property type="component" value="Chromosome"/>
</dbReference>
<organism evidence="3 4">
    <name type="scientific">Spiroplasma clarkii</name>
    <dbReference type="NCBI Taxonomy" id="2139"/>
    <lineage>
        <taxon>Bacteria</taxon>
        <taxon>Bacillati</taxon>
        <taxon>Mycoplasmatota</taxon>
        <taxon>Mollicutes</taxon>
        <taxon>Entomoplasmatales</taxon>
        <taxon>Spiroplasmataceae</taxon>
        <taxon>Spiroplasma</taxon>
    </lineage>
</organism>
<protein>
    <recommendedName>
        <fullName evidence="2">Phosphatidic acid phosphatase type 2/haloperoxidase domain-containing protein</fullName>
    </recommendedName>
</protein>
<feature type="transmembrane region" description="Helical" evidence="1">
    <location>
        <begin position="163"/>
        <end position="184"/>
    </location>
</feature>
<feature type="transmembrane region" description="Helical" evidence="1">
    <location>
        <begin position="204"/>
        <end position="224"/>
    </location>
</feature>
<feature type="transmembrane region" description="Helical" evidence="1">
    <location>
        <begin position="116"/>
        <end position="143"/>
    </location>
</feature>
<keyword evidence="1" id="KW-0812">Transmembrane</keyword>
<dbReference type="RefSeq" id="WP_100255050.1">
    <property type="nucleotide sequence ID" value="NZ_CP024870.1"/>
</dbReference>
<dbReference type="InterPro" id="IPR000326">
    <property type="entry name" value="PAP2/HPO"/>
</dbReference>
<name>A0A2K8KLN2_9MOLU</name>
<keyword evidence="1" id="KW-0472">Membrane</keyword>
<sequence length="472" mass="56619">MTLKQSKKQNIYFKKESIKKFVNIWMTIMFVICAIGFILTSFNDIDLLISDWLDPLMYIEFFRAWQALMEVLGTHFAIWILFICLAIWVESYYIRLKHGVFGNNKFNKYMKHNAQYYLGGVYALYIIIRGILYVWWLTTIWNLDMGWGKGYDAKSMMSMCWRFSFHCLALLIEIALVSLTIYWFRKSFRNKKLLLTSNHWFQALKVFMFFFYCYVMIWFAKHFFGRPFYFSVEYDRMHAQMLEMGWHESTNPSAWQWPKLDNIPKYTPWYIPNNLGANLKYWFAATPYHDPNQDQYWNMDFPSGHTIETAILVSMFSLLWGNNEKTMRKATFLTIFFVLMVFWINMMFTMVYSRFHWASDVLFSSLYAIVVWKLTVYSVEKLVLKINYKINYQVNHKFNQGFLITCKNGKDAWFAVYFNANYVKLAKIKNFESNVLKISKLKKIYCVDKMQRKITTASKTKLVTQTKKDKNG</sequence>
<evidence type="ECO:0000313" key="3">
    <source>
        <dbReference type="EMBL" id="ATX71519.1"/>
    </source>
</evidence>
<gene>
    <name evidence="3" type="ORF">SCLAR_v1c12190</name>
</gene>
<evidence type="ECO:0000256" key="1">
    <source>
        <dbReference type="SAM" id="Phobius"/>
    </source>
</evidence>
<dbReference type="EMBL" id="CP024870">
    <property type="protein sequence ID" value="ATX71519.1"/>
    <property type="molecule type" value="Genomic_DNA"/>
</dbReference>
<dbReference type="Gene3D" id="1.20.144.10">
    <property type="entry name" value="Phosphatidic acid phosphatase type 2/haloperoxidase"/>
    <property type="match status" value="1"/>
</dbReference>
<feature type="transmembrane region" description="Helical" evidence="1">
    <location>
        <begin position="301"/>
        <end position="320"/>
    </location>
</feature>
<keyword evidence="4" id="KW-1185">Reference proteome</keyword>
<feature type="transmembrane region" description="Helical" evidence="1">
    <location>
        <begin position="332"/>
        <end position="355"/>
    </location>
</feature>
<feature type="transmembrane region" description="Helical" evidence="1">
    <location>
        <begin position="21"/>
        <end position="42"/>
    </location>
</feature>
<reference evidence="3 4" key="1">
    <citation type="submission" date="2017-11" db="EMBL/GenBank/DDBJ databases">
        <title>Complete genome sequence of Spiroplasma clarkii CN-5 (DSM 19994).</title>
        <authorList>
            <person name="Tsai Y.-M."/>
            <person name="Chang A."/>
            <person name="Lo W.-S."/>
            <person name="Kuo C.-H."/>
        </authorList>
    </citation>
    <scope>NUCLEOTIDE SEQUENCE [LARGE SCALE GENOMIC DNA]</scope>
    <source>
        <strain evidence="3 4">CN-5</strain>
    </source>
</reference>
<accession>A0A2K8KLN2</accession>
<evidence type="ECO:0000313" key="4">
    <source>
        <dbReference type="Proteomes" id="UP000231179"/>
    </source>
</evidence>
<dbReference type="SUPFAM" id="SSF48317">
    <property type="entry name" value="Acid phosphatase/Vanadium-dependent haloperoxidase"/>
    <property type="match status" value="1"/>
</dbReference>
<feature type="transmembrane region" description="Helical" evidence="1">
    <location>
        <begin position="361"/>
        <end position="379"/>
    </location>
</feature>
<proteinExistence type="predicted"/>